<feature type="region of interest" description="Disordered" evidence="1">
    <location>
        <begin position="1"/>
        <end position="114"/>
    </location>
</feature>
<protein>
    <submittedName>
        <fullName evidence="2">Uncharacterized protein</fullName>
    </submittedName>
</protein>
<evidence type="ECO:0000256" key="1">
    <source>
        <dbReference type="SAM" id="MobiDB-lite"/>
    </source>
</evidence>
<name>A0A0C3P3A1_PHLG1</name>
<feature type="region of interest" description="Disordered" evidence="1">
    <location>
        <begin position="127"/>
        <end position="156"/>
    </location>
</feature>
<dbReference type="Proteomes" id="UP000053257">
    <property type="component" value="Unassembled WGS sequence"/>
</dbReference>
<evidence type="ECO:0000313" key="2">
    <source>
        <dbReference type="EMBL" id="KIP12389.1"/>
    </source>
</evidence>
<feature type="compositionally biased region" description="Basic and acidic residues" evidence="1">
    <location>
        <begin position="94"/>
        <end position="105"/>
    </location>
</feature>
<organism evidence="2 3">
    <name type="scientific">Phlebiopsis gigantea (strain 11061_1 CR5-6)</name>
    <name type="common">White-rot fungus</name>
    <name type="synonym">Peniophora gigantea</name>
    <dbReference type="NCBI Taxonomy" id="745531"/>
    <lineage>
        <taxon>Eukaryota</taxon>
        <taxon>Fungi</taxon>
        <taxon>Dikarya</taxon>
        <taxon>Basidiomycota</taxon>
        <taxon>Agaricomycotina</taxon>
        <taxon>Agaricomycetes</taxon>
        <taxon>Polyporales</taxon>
        <taxon>Phanerochaetaceae</taxon>
        <taxon>Phlebiopsis</taxon>
    </lineage>
</organism>
<proteinExistence type="predicted"/>
<keyword evidence="3" id="KW-1185">Reference proteome</keyword>
<dbReference type="EMBL" id="KN840440">
    <property type="protein sequence ID" value="KIP12389.1"/>
    <property type="molecule type" value="Genomic_DNA"/>
</dbReference>
<gene>
    <name evidence="2" type="ORF">PHLGIDRAFT_332670</name>
</gene>
<dbReference type="AlphaFoldDB" id="A0A0C3P3A1"/>
<evidence type="ECO:0000313" key="3">
    <source>
        <dbReference type="Proteomes" id="UP000053257"/>
    </source>
</evidence>
<reference evidence="2 3" key="1">
    <citation type="journal article" date="2014" name="PLoS Genet.">
        <title>Analysis of the Phlebiopsis gigantea genome, transcriptome and secretome provides insight into its pioneer colonization strategies of wood.</title>
        <authorList>
            <person name="Hori C."/>
            <person name="Ishida T."/>
            <person name="Igarashi K."/>
            <person name="Samejima M."/>
            <person name="Suzuki H."/>
            <person name="Master E."/>
            <person name="Ferreira P."/>
            <person name="Ruiz-Duenas F.J."/>
            <person name="Held B."/>
            <person name="Canessa P."/>
            <person name="Larrondo L.F."/>
            <person name="Schmoll M."/>
            <person name="Druzhinina I.S."/>
            <person name="Kubicek C.P."/>
            <person name="Gaskell J.A."/>
            <person name="Kersten P."/>
            <person name="St John F."/>
            <person name="Glasner J."/>
            <person name="Sabat G."/>
            <person name="Splinter BonDurant S."/>
            <person name="Syed K."/>
            <person name="Yadav J."/>
            <person name="Mgbeahuruike A.C."/>
            <person name="Kovalchuk A."/>
            <person name="Asiegbu F.O."/>
            <person name="Lackner G."/>
            <person name="Hoffmeister D."/>
            <person name="Rencoret J."/>
            <person name="Gutierrez A."/>
            <person name="Sun H."/>
            <person name="Lindquist E."/>
            <person name="Barry K."/>
            <person name="Riley R."/>
            <person name="Grigoriev I.V."/>
            <person name="Henrissat B."/>
            <person name="Kues U."/>
            <person name="Berka R.M."/>
            <person name="Martinez A.T."/>
            <person name="Covert S.F."/>
            <person name="Blanchette R.A."/>
            <person name="Cullen D."/>
        </authorList>
    </citation>
    <scope>NUCLEOTIDE SEQUENCE [LARGE SCALE GENOMIC DNA]</scope>
    <source>
        <strain evidence="2 3">11061_1 CR5-6</strain>
    </source>
</reference>
<dbReference type="HOGENOM" id="CLU_1687298_0_0_1"/>
<feature type="compositionally biased region" description="Low complexity" evidence="1">
    <location>
        <begin position="21"/>
        <end position="37"/>
    </location>
</feature>
<sequence>MPVLHVGTSCACNPKRRSKRAPAALLPAATAARQARAPDPPSNAPSSCTQGPPTPPPRARPSTPHHPHTGCALRRSAQPWTPPARRIQSPTHTDTARQRLEDEPLVRAPAGSALPLPWWRHEGVWARSAPAGRRDRRREGWTARGARWVSTAGHTA</sequence>
<accession>A0A0C3P3A1</accession>